<reference evidence="6 7" key="1">
    <citation type="submission" date="2018-11" db="EMBL/GenBank/DDBJ databases">
        <authorList>
            <consortium name="Pathogen Informatics"/>
        </authorList>
    </citation>
    <scope>NUCLEOTIDE SEQUENCE [LARGE SCALE GENOMIC DNA]</scope>
</reference>
<dbReference type="PROSITE" id="PS50279">
    <property type="entry name" value="BPTI_KUNITZ_2"/>
    <property type="match status" value="1"/>
</dbReference>
<evidence type="ECO:0000313" key="7">
    <source>
        <dbReference type="Proteomes" id="UP000050761"/>
    </source>
</evidence>
<dbReference type="WBParaSite" id="HPBE_0002250201-mRNA-1">
    <property type="protein sequence ID" value="HPBE_0002250201-mRNA-1"/>
    <property type="gene ID" value="HPBE_0002250201"/>
</dbReference>
<name>A0A3P8DGB2_HELPZ</name>
<dbReference type="GO" id="GO:0005615">
    <property type="term" value="C:extracellular space"/>
    <property type="evidence" value="ECO:0007669"/>
    <property type="project" value="TreeGrafter"/>
</dbReference>
<dbReference type="InterPro" id="IPR020901">
    <property type="entry name" value="Prtase_inh_Kunz-CS"/>
</dbReference>
<dbReference type="SUPFAM" id="SSF57362">
    <property type="entry name" value="BPTI-like"/>
    <property type="match status" value="1"/>
</dbReference>
<dbReference type="InterPro" id="IPR036880">
    <property type="entry name" value="Kunitz_BPTI_sf"/>
</dbReference>
<evidence type="ECO:0000313" key="6">
    <source>
        <dbReference type="EMBL" id="VDP32968.1"/>
    </source>
</evidence>
<organism evidence="6">
    <name type="scientific">Heligmosomoides polygyrus</name>
    <name type="common">Parasitic roundworm</name>
    <dbReference type="NCBI Taxonomy" id="6339"/>
    <lineage>
        <taxon>Eukaryota</taxon>
        <taxon>Metazoa</taxon>
        <taxon>Ecdysozoa</taxon>
        <taxon>Nematoda</taxon>
        <taxon>Chromadorea</taxon>
        <taxon>Rhabditida</taxon>
        <taxon>Rhabditina</taxon>
        <taxon>Rhabditomorpha</taxon>
        <taxon>Strongyloidea</taxon>
        <taxon>Heligmosomidae</taxon>
        <taxon>Heligmosomoides</taxon>
    </lineage>
</organism>
<evidence type="ECO:0000256" key="3">
    <source>
        <dbReference type="ARBA" id="ARBA00023157"/>
    </source>
</evidence>
<dbReference type="InterPro" id="IPR002223">
    <property type="entry name" value="Kunitz_BPTI"/>
</dbReference>
<dbReference type="Gene3D" id="4.10.410.10">
    <property type="entry name" value="Pancreatic trypsin inhibitor Kunitz domain"/>
    <property type="match status" value="1"/>
</dbReference>
<evidence type="ECO:0000256" key="1">
    <source>
        <dbReference type="ARBA" id="ARBA00022690"/>
    </source>
</evidence>
<keyword evidence="3" id="KW-1015">Disulfide bond</keyword>
<dbReference type="PANTHER" id="PTHR10083">
    <property type="entry name" value="KUNITZ-TYPE PROTEASE INHIBITOR-RELATED"/>
    <property type="match status" value="1"/>
</dbReference>
<dbReference type="Proteomes" id="UP000050761">
    <property type="component" value="Unassembled WGS sequence"/>
</dbReference>
<keyword evidence="2" id="KW-0722">Serine protease inhibitor</keyword>
<dbReference type="PROSITE" id="PS00280">
    <property type="entry name" value="BPTI_KUNITZ_1"/>
    <property type="match status" value="1"/>
</dbReference>
<keyword evidence="1" id="KW-0646">Protease inhibitor</keyword>
<dbReference type="SMART" id="SM00131">
    <property type="entry name" value="KU"/>
    <property type="match status" value="1"/>
</dbReference>
<dbReference type="Pfam" id="PF00014">
    <property type="entry name" value="Kunitz_BPTI"/>
    <property type="match status" value="1"/>
</dbReference>
<evidence type="ECO:0000259" key="5">
    <source>
        <dbReference type="PROSITE" id="PS50279"/>
    </source>
</evidence>
<proteinExistence type="predicted"/>
<reference evidence="8" key="2">
    <citation type="submission" date="2019-09" db="UniProtKB">
        <authorList>
            <consortium name="WormBaseParasite"/>
        </authorList>
    </citation>
    <scope>IDENTIFICATION</scope>
</reference>
<keyword evidence="4" id="KW-0732">Signal</keyword>
<dbReference type="InterPro" id="IPR050098">
    <property type="entry name" value="TFPI/VKTCI-like"/>
</dbReference>
<dbReference type="PANTHER" id="PTHR10083:SF374">
    <property type="entry name" value="BPTI_KUNITZ INHIBITOR DOMAIN-CONTAINING PROTEIN"/>
    <property type="match status" value="1"/>
</dbReference>
<feature type="chain" id="PRO_5044596704" evidence="4">
    <location>
        <begin position="22"/>
        <end position="76"/>
    </location>
</feature>
<dbReference type="PRINTS" id="PR00759">
    <property type="entry name" value="BASICPTASE"/>
</dbReference>
<dbReference type="AlphaFoldDB" id="A0A3P8DGB2"/>
<dbReference type="GO" id="GO:0004867">
    <property type="term" value="F:serine-type endopeptidase inhibitor activity"/>
    <property type="evidence" value="ECO:0007669"/>
    <property type="project" value="UniProtKB-KW"/>
</dbReference>
<evidence type="ECO:0000256" key="2">
    <source>
        <dbReference type="ARBA" id="ARBA00022900"/>
    </source>
</evidence>
<keyword evidence="7" id="KW-1185">Reference proteome</keyword>
<protein>
    <submittedName>
        <fullName evidence="8">BPTI/Kunitz inhibitor domain-containing protein</fullName>
    </submittedName>
</protein>
<accession>A0A3P8DGB2</accession>
<dbReference type="OrthoDB" id="5871431at2759"/>
<evidence type="ECO:0000313" key="8">
    <source>
        <dbReference type="WBParaSite" id="HPBE_0002250201-mRNA-1"/>
    </source>
</evidence>
<sequence length="76" mass="8720">MLPQMRLLLAVIVVLMTIVYCDEICKMKLETGPCRMRDIRYGYSTAEGKCVKFDYGGCKGNENNFETIEECQKKCP</sequence>
<feature type="signal peptide" evidence="4">
    <location>
        <begin position="1"/>
        <end position="21"/>
    </location>
</feature>
<gene>
    <name evidence="6" type="ORF">HPBE_LOCUS22501</name>
</gene>
<dbReference type="EMBL" id="UZAH01034048">
    <property type="protein sequence ID" value="VDP32968.1"/>
    <property type="molecule type" value="Genomic_DNA"/>
</dbReference>
<feature type="domain" description="BPTI/Kunitz inhibitor" evidence="5">
    <location>
        <begin position="25"/>
        <end position="75"/>
    </location>
</feature>
<evidence type="ECO:0000256" key="4">
    <source>
        <dbReference type="SAM" id="SignalP"/>
    </source>
</evidence>